<evidence type="ECO:0000313" key="2">
    <source>
        <dbReference type="EMBL" id="KAK2651917.1"/>
    </source>
</evidence>
<dbReference type="Pfam" id="PF14291">
    <property type="entry name" value="DUF4371"/>
    <property type="match status" value="1"/>
</dbReference>
<dbReference type="PANTHER" id="PTHR45749:SF26">
    <property type="entry name" value="ZINC FINGER MYM-TYPE PROTEIN 1-LIKE"/>
    <property type="match status" value="1"/>
</dbReference>
<evidence type="ECO:0000259" key="1">
    <source>
        <dbReference type="Pfam" id="PF14291"/>
    </source>
</evidence>
<feature type="domain" description="DUF4371" evidence="1">
    <location>
        <begin position="12"/>
        <end position="128"/>
    </location>
</feature>
<evidence type="ECO:0000313" key="3">
    <source>
        <dbReference type="Proteomes" id="UP001280121"/>
    </source>
</evidence>
<comment type="caution">
    <text evidence="2">The sequence shown here is derived from an EMBL/GenBank/DDBJ whole genome shotgun (WGS) entry which is preliminary data.</text>
</comment>
<dbReference type="EMBL" id="JANJYI010000004">
    <property type="protein sequence ID" value="KAK2651917.1"/>
    <property type="molecule type" value="Genomic_DNA"/>
</dbReference>
<dbReference type="Proteomes" id="UP001280121">
    <property type="component" value="Unassembled WGS sequence"/>
</dbReference>
<keyword evidence="3" id="KW-1185">Reference proteome</keyword>
<dbReference type="AlphaFoldDB" id="A0AAD9X392"/>
<proteinExistence type="predicted"/>
<name>A0AAD9X392_9ROSI</name>
<sequence>MNTLYIQETLQNRLQLKTSLEAVKWLAMQGCAFRGHDESINSTNRGNFIEMIKLQAKVNQEIVGIVLENSPQNAKYTSPRIQKELLNILANRVRAKIREEIRDAKFCILVDEVVDESNKEQMTIILRYEIDIPNMNAHHMERTKRSCQQKDNITVEHYYHISILIAVIDYQMIELNNRFLEQTIELLTLSTTLSPIDVFKSFDVDDIFILANKLYSKDFSKNDIEDLRRQLSHYRLYVLGCPEF</sequence>
<protein>
    <recommendedName>
        <fullName evidence="1">DUF4371 domain-containing protein</fullName>
    </recommendedName>
</protein>
<dbReference type="InterPro" id="IPR025398">
    <property type="entry name" value="DUF4371"/>
</dbReference>
<organism evidence="2 3">
    <name type="scientific">Dipteronia dyeriana</name>
    <dbReference type="NCBI Taxonomy" id="168575"/>
    <lineage>
        <taxon>Eukaryota</taxon>
        <taxon>Viridiplantae</taxon>
        <taxon>Streptophyta</taxon>
        <taxon>Embryophyta</taxon>
        <taxon>Tracheophyta</taxon>
        <taxon>Spermatophyta</taxon>
        <taxon>Magnoliopsida</taxon>
        <taxon>eudicotyledons</taxon>
        <taxon>Gunneridae</taxon>
        <taxon>Pentapetalae</taxon>
        <taxon>rosids</taxon>
        <taxon>malvids</taxon>
        <taxon>Sapindales</taxon>
        <taxon>Sapindaceae</taxon>
        <taxon>Hippocastanoideae</taxon>
        <taxon>Acereae</taxon>
        <taxon>Dipteronia</taxon>
    </lineage>
</organism>
<gene>
    <name evidence="2" type="ORF">Ddye_011773</name>
</gene>
<reference evidence="2" key="1">
    <citation type="journal article" date="2023" name="Plant J.">
        <title>Genome sequences and population genomics provide insights into the demographic history, inbreeding, and mutation load of two 'living fossil' tree species of Dipteronia.</title>
        <authorList>
            <person name="Feng Y."/>
            <person name="Comes H.P."/>
            <person name="Chen J."/>
            <person name="Zhu S."/>
            <person name="Lu R."/>
            <person name="Zhang X."/>
            <person name="Li P."/>
            <person name="Qiu J."/>
            <person name="Olsen K.M."/>
            <person name="Qiu Y."/>
        </authorList>
    </citation>
    <scope>NUCLEOTIDE SEQUENCE</scope>
    <source>
        <strain evidence="2">KIB01</strain>
    </source>
</reference>
<accession>A0AAD9X392</accession>
<dbReference type="PANTHER" id="PTHR45749">
    <property type="match status" value="1"/>
</dbReference>